<dbReference type="Gene3D" id="3.40.1800.20">
    <property type="match status" value="1"/>
</dbReference>
<evidence type="ECO:0000256" key="1">
    <source>
        <dbReference type="ARBA" id="ARBA00004123"/>
    </source>
</evidence>
<dbReference type="Proteomes" id="UP000007266">
    <property type="component" value="Linkage group 8"/>
</dbReference>
<dbReference type="PANTHER" id="PTHR24394">
    <property type="entry name" value="ZINC FINGER PROTEIN"/>
    <property type="match status" value="1"/>
</dbReference>
<dbReference type="SMART" id="SM00868">
    <property type="entry name" value="zf-AD"/>
    <property type="match status" value="1"/>
</dbReference>
<feature type="binding site" evidence="8">
    <location>
        <position position="284"/>
    </location>
    <ligand>
        <name>Zn(2+)</name>
        <dbReference type="ChEBI" id="CHEBI:29105"/>
    </ligand>
</feature>
<dbReference type="FunFam" id="1.10.510.10:FF:000611">
    <property type="entry name" value="CMGC family protein kinase"/>
    <property type="match status" value="1"/>
</dbReference>
<evidence type="ECO:0000256" key="3">
    <source>
        <dbReference type="ARBA" id="ARBA00022737"/>
    </source>
</evidence>
<dbReference type="InterPro" id="IPR013087">
    <property type="entry name" value="Znf_C2H2_type"/>
</dbReference>
<dbReference type="Pfam" id="PF00069">
    <property type="entry name" value="Pkinase"/>
    <property type="match status" value="1"/>
</dbReference>
<evidence type="ECO:0000256" key="2">
    <source>
        <dbReference type="ARBA" id="ARBA00022723"/>
    </source>
</evidence>
<dbReference type="Gene3D" id="1.10.510.10">
    <property type="entry name" value="Transferase(Phosphotransferase) domain 1"/>
    <property type="match status" value="1"/>
</dbReference>
<proteinExistence type="predicted"/>
<dbReference type="FunFam" id="3.30.160.60:FF:000478">
    <property type="entry name" value="Zinc finger protein 133"/>
    <property type="match status" value="1"/>
</dbReference>
<dbReference type="InParanoid" id="D2A537"/>
<dbReference type="HOGENOM" id="CLU_407325_0_0_1"/>
<comment type="subcellular location">
    <subcellularLocation>
        <location evidence="1">Nucleus</location>
    </subcellularLocation>
</comment>
<dbReference type="GO" id="GO:0005694">
    <property type="term" value="C:chromosome"/>
    <property type="evidence" value="ECO:0000318"/>
    <property type="project" value="GO_Central"/>
</dbReference>
<dbReference type="eggNOG" id="KOG1721">
    <property type="taxonomic scope" value="Eukaryota"/>
</dbReference>
<dbReference type="SMART" id="SM00220">
    <property type="entry name" value="S_TKc"/>
    <property type="match status" value="1"/>
</dbReference>
<dbReference type="PANTHER" id="PTHR24394:SF29">
    <property type="entry name" value="MYONEURIN"/>
    <property type="match status" value="1"/>
</dbReference>
<dbReference type="InterPro" id="IPR036236">
    <property type="entry name" value="Znf_C2H2_sf"/>
</dbReference>
<dbReference type="STRING" id="7070.D2A537"/>
<feature type="domain" description="C2H2-type" evidence="10">
    <location>
        <begin position="471"/>
        <end position="495"/>
    </location>
</feature>
<dbReference type="FunFam" id="3.30.160.60:FF:000100">
    <property type="entry name" value="Zinc finger 45-like"/>
    <property type="match status" value="1"/>
</dbReference>
<gene>
    <name evidence="12" type="primary">AUGUSTUS-3.0.2_15256</name>
    <name evidence="12" type="ORF">TcasGA2_TC015256</name>
</gene>
<keyword evidence="6" id="KW-0539">Nucleus</keyword>
<dbReference type="AlphaFoldDB" id="D2A537"/>
<dbReference type="InterPro" id="IPR008271">
    <property type="entry name" value="Ser/Thr_kinase_AS"/>
</dbReference>
<dbReference type="SUPFAM" id="SSF57667">
    <property type="entry name" value="beta-beta-alpha zinc fingers"/>
    <property type="match status" value="4"/>
</dbReference>
<dbReference type="PROSITE" id="PS51915">
    <property type="entry name" value="ZAD"/>
    <property type="match status" value="1"/>
</dbReference>
<dbReference type="SUPFAM" id="SSF56112">
    <property type="entry name" value="Protein kinase-like (PK-like)"/>
    <property type="match status" value="1"/>
</dbReference>
<keyword evidence="13" id="KW-1185">Reference proteome</keyword>
<feature type="domain" description="Protein kinase" evidence="9">
    <location>
        <begin position="1"/>
        <end position="179"/>
    </location>
</feature>
<reference evidence="12 13" key="2">
    <citation type="journal article" date="2010" name="Nucleic Acids Res.">
        <title>BeetleBase in 2010: revisions to provide comprehensive genomic information for Tribolium castaneum.</title>
        <authorList>
            <person name="Kim H.S."/>
            <person name="Murphy T."/>
            <person name="Xia J."/>
            <person name="Caragea D."/>
            <person name="Park Y."/>
            <person name="Beeman R.W."/>
            <person name="Lorenzen M.D."/>
            <person name="Butcher S."/>
            <person name="Manak J.R."/>
            <person name="Brown S.J."/>
        </authorList>
    </citation>
    <scope>GENOME REANNOTATION</scope>
    <source>
        <strain evidence="12 13">Georgia GA2</strain>
    </source>
</reference>
<dbReference type="Pfam" id="PF07776">
    <property type="entry name" value="zf-AD"/>
    <property type="match status" value="1"/>
</dbReference>
<sequence>MKQLCEGLSYLHTQRILHRDIKPQNLLVDKEGHIKIADFGLSRCFSIPTKPYTHEVVTMWYRAPELLLGSKLYTNGIDVWSLGCVMVEMLLKRALFPGDSEIDQMFKIFKTLGTPNEEMWPGVSSLPAYEVWFPQWKPCELNTQIKFNDSEEEEFLKLLLVYDPFVRKSAKDLLSLPYIKRAKLTTPDMKPFPDEEEDSELLKCEVLSTSQSVFGVLPSMECFISSKNVVKLCRICLTSSNNLLSLDSPVTGNNNDFANSIHHLIETVTLEKVIDDTLLPSKICPICLSYLKIAFEFQTQFKKSQEILHKTLKIEVPPRNNNTSVVQQPVSTPTVELICGESKFDLNDIIIIEENQADRTSFQGFLSNLGTEISASFLGESHKNVQIPEPVENDVVILPIKHEQKIADVEQDVLDISRLSVTKVAEESKVIIKNNNKVVKTLYECQTCKKILPNRQQLNFHFSTHAKRTCYVCDKCGHIAKTRSAFRHHLAKHSGVVFKCEYCGKCFDGKSHFKIHVEAHKNNRPFLCNVCGKTFNYNTSLIYHMRIHTGEKKYVCSFCGLRYRMGTTLKRHVRTHTKERPFGCQYCVKRFSSKNELVNHEMVHLGIRPYQCKYCERCFTKSVNLDTHYLTHSGPHECQYCVKTFLEIRFLKMHLKRVHKELEVMTDEVEN</sequence>
<evidence type="ECO:0000256" key="7">
    <source>
        <dbReference type="PROSITE-ProRule" id="PRU00042"/>
    </source>
</evidence>
<feature type="domain" description="C2H2-type" evidence="10">
    <location>
        <begin position="526"/>
        <end position="553"/>
    </location>
</feature>
<dbReference type="EMBL" id="KQ971361">
    <property type="protein sequence ID" value="EFA05700.2"/>
    <property type="molecule type" value="Genomic_DNA"/>
</dbReference>
<evidence type="ECO:0000256" key="5">
    <source>
        <dbReference type="ARBA" id="ARBA00022833"/>
    </source>
</evidence>
<dbReference type="PROSITE" id="PS50157">
    <property type="entry name" value="ZINC_FINGER_C2H2_2"/>
    <property type="match status" value="8"/>
</dbReference>
<accession>D2A537</accession>
<dbReference type="GO" id="GO:0043035">
    <property type="term" value="F:chromatin insulator sequence binding"/>
    <property type="evidence" value="ECO:0000318"/>
    <property type="project" value="GO_Central"/>
</dbReference>
<dbReference type="eggNOG" id="KOG0594">
    <property type="taxonomic scope" value="Eukaryota"/>
</dbReference>
<dbReference type="PROSITE" id="PS00028">
    <property type="entry name" value="ZINC_FINGER_C2H2_1"/>
    <property type="match status" value="7"/>
</dbReference>
<dbReference type="SMART" id="SM00355">
    <property type="entry name" value="ZnF_C2H2"/>
    <property type="match status" value="8"/>
</dbReference>
<dbReference type="FunFam" id="3.30.160.60:FF:000110">
    <property type="entry name" value="Zinc finger protein-like"/>
    <property type="match status" value="2"/>
</dbReference>
<dbReference type="InterPro" id="IPR012934">
    <property type="entry name" value="Znf_AD"/>
</dbReference>
<dbReference type="PROSITE" id="PS00108">
    <property type="entry name" value="PROTEIN_KINASE_ST"/>
    <property type="match status" value="1"/>
</dbReference>
<evidence type="ECO:0000313" key="12">
    <source>
        <dbReference type="EMBL" id="EFA05700.2"/>
    </source>
</evidence>
<feature type="domain" description="C2H2-type" evidence="10">
    <location>
        <begin position="610"/>
        <end position="637"/>
    </location>
</feature>
<dbReference type="InterPro" id="IPR000719">
    <property type="entry name" value="Prot_kinase_dom"/>
</dbReference>
<keyword evidence="4 7" id="KW-0863">Zinc-finger</keyword>
<evidence type="ECO:0000256" key="4">
    <source>
        <dbReference type="ARBA" id="ARBA00022771"/>
    </source>
</evidence>
<keyword evidence="3" id="KW-0677">Repeat</keyword>
<dbReference type="GO" id="GO:0005634">
    <property type="term" value="C:nucleus"/>
    <property type="evidence" value="ECO:0007669"/>
    <property type="project" value="UniProtKB-SubCell"/>
</dbReference>
<dbReference type="GO" id="GO:0006357">
    <property type="term" value="P:regulation of transcription by RNA polymerase II"/>
    <property type="evidence" value="ECO:0000318"/>
    <property type="project" value="GO_Central"/>
</dbReference>
<evidence type="ECO:0000259" key="11">
    <source>
        <dbReference type="PROSITE" id="PS51915"/>
    </source>
</evidence>
<reference evidence="12 13" key="1">
    <citation type="journal article" date="2008" name="Nature">
        <title>The genome of the model beetle and pest Tribolium castaneum.</title>
        <authorList>
            <consortium name="Tribolium Genome Sequencing Consortium"/>
            <person name="Richards S."/>
            <person name="Gibbs R.A."/>
            <person name="Weinstock G.M."/>
            <person name="Brown S.J."/>
            <person name="Denell R."/>
            <person name="Beeman R.W."/>
            <person name="Gibbs R."/>
            <person name="Beeman R.W."/>
            <person name="Brown S.J."/>
            <person name="Bucher G."/>
            <person name="Friedrich M."/>
            <person name="Grimmelikhuijzen C.J."/>
            <person name="Klingler M."/>
            <person name="Lorenzen M."/>
            <person name="Richards S."/>
            <person name="Roth S."/>
            <person name="Schroder R."/>
            <person name="Tautz D."/>
            <person name="Zdobnov E.M."/>
            <person name="Muzny D."/>
            <person name="Gibbs R.A."/>
            <person name="Weinstock G.M."/>
            <person name="Attaway T."/>
            <person name="Bell S."/>
            <person name="Buhay C.J."/>
            <person name="Chandrabose M.N."/>
            <person name="Chavez D."/>
            <person name="Clerk-Blankenburg K.P."/>
            <person name="Cree A."/>
            <person name="Dao M."/>
            <person name="Davis C."/>
            <person name="Chacko J."/>
            <person name="Dinh H."/>
            <person name="Dugan-Rocha S."/>
            <person name="Fowler G."/>
            <person name="Garner T.T."/>
            <person name="Garnes J."/>
            <person name="Gnirke A."/>
            <person name="Hawes A."/>
            <person name="Hernandez J."/>
            <person name="Hines S."/>
            <person name="Holder M."/>
            <person name="Hume J."/>
            <person name="Jhangiani S.N."/>
            <person name="Joshi V."/>
            <person name="Khan Z.M."/>
            <person name="Jackson L."/>
            <person name="Kovar C."/>
            <person name="Kowis A."/>
            <person name="Lee S."/>
            <person name="Lewis L.R."/>
            <person name="Margolis J."/>
            <person name="Morgan M."/>
            <person name="Nazareth L.V."/>
            <person name="Nguyen N."/>
            <person name="Okwuonu G."/>
            <person name="Parker D."/>
            <person name="Richards S."/>
            <person name="Ruiz S.J."/>
            <person name="Santibanez J."/>
            <person name="Savard J."/>
            <person name="Scherer S.E."/>
            <person name="Schneider B."/>
            <person name="Sodergren E."/>
            <person name="Tautz D."/>
            <person name="Vattahil S."/>
            <person name="Villasana D."/>
            <person name="White C.S."/>
            <person name="Wright R."/>
            <person name="Park Y."/>
            <person name="Beeman R.W."/>
            <person name="Lord J."/>
            <person name="Oppert B."/>
            <person name="Lorenzen M."/>
            <person name="Brown S."/>
            <person name="Wang L."/>
            <person name="Savard J."/>
            <person name="Tautz D."/>
            <person name="Richards S."/>
            <person name="Weinstock G."/>
            <person name="Gibbs R.A."/>
            <person name="Liu Y."/>
            <person name="Worley K."/>
            <person name="Weinstock G."/>
            <person name="Elsik C.G."/>
            <person name="Reese J.T."/>
            <person name="Elhaik E."/>
            <person name="Landan G."/>
            <person name="Graur D."/>
            <person name="Arensburger P."/>
            <person name="Atkinson P."/>
            <person name="Beeman R.W."/>
            <person name="Beidler J."/>
            <person name="Brown S.J."/>
            <person name="Demuth J.P."/>
            <person name="Drury D.W."/>
            <person name="Du Y.Z."/>
            <person name="Fujiwara H."/>
            <person name="Lorenzen M."/>
            <person name="Maselli V."/>
            <person name="Osanai M."/>
            <person name="Park Y."/>
            <person name="Robertson H.M."/>
            <person name="Tu Z."/>
            <person name="Wang J.J."/>
            <person name="Wang S."/>
            <person name="Richards S."/>
            <person name="Song H."/>
            <person name="Zhang L."/>
            <person name="Sodergren E."/>
            <person name="Werner D."/>
            <person name="Stanke M."/>
            <person name="Morgenstern B."/>
            <person name="Solovyev V."/>
            <person name="Kosarev P."/>
            <person name="Brown G."/>
            <person name="Chen H.C."/>
            <person name="Ermolaeva O."/>
            <person name="Hlavina W."/>
            <person name="Kapustin Y."/>
            <person name="Kiryutin B."/>
            <person name="Kitts P."/>
            <person name="Maglott D."/>
            <person name="Pruitt K."/>
            <person name="Sapojnikov V."/>
            <person name="Souvorov A."/>
            <person name="Mackey A.J."/>
            <person name="Waterhouse R.M."/>
            <person name="Wyder S."/>
            <person name="Zdobnov E.M."/>
            <person name="Zdobnov E.M."/>
            <person name="Wyder S."/>
            <person name="Kriventseva E.V."/>
            <person name="Kadowaki T."/>
            <person name="Bork P."/>
            <person name="Aranda M."/>
            <person name="Bao R."/>
            <person name="Beermann A."/>
            <person name="Berns N."/>
            <person name="Bolognesi R."/>
            <person name="Bonneton F."/>
            <person name="Bopp D."/>
            <person name="Brown S.J."/>
            <person name="Bucher G."/>
            <person name="Butts T."/>
            <person name="Chaumot A."/>
            <person name="Denell R.E."/>
            <person name="Ferrier D.E."/>
            <person name="Friedrich M."/>
            <person name="Gordon C.M."/>
            <person name="Jindra M."/>
            <person name="Klingler M."/>
            <person name="Lan Q."/>
            <person name="Lattorff H.M."/>
            <person name="Laudet V."/>
            <person name="von Levetsow C."/>
            <person name="Liu Z."/>
            <person name="Lutz R."/>
            <person name="Lynch J.A."/>
            <person name="da Fonseca R.N."/>
            <person name="Posnien N."/>
            <person name="Reuter R."/>
            <person name="Roth S."/>
            <person name="Savard J."/>
            <person name="Schinko J.B."/>
            <person name="Schmitt C."/>
            <person name="Schoppmeier M."/>
            <person name="Schroder R."/>
            <person name="Shippy T.D."/>
            <person name="Simonnet F."/>
            <person name="Marques-Souza H."/>
            <person name="Tautz D."/>
            <person name="Tomoyasu Y."/>
            <person name="Trauner J."/>
            <person name="Van der Zee M."/>
            <person name="Vervoort M."/>
            <person name="Wittkopp N."/>
            <person name="Wimmer E.A."/>
            <person name="Yang X."/>
            <person name="Jones A.K."/>
            <person name="Sattelle D.B."/>
            <person name="Ebert P.R."/>
            <person name="Nelson D."/>
            <person name="Scott J.G."/>
            <person name="Beeman R.W."/>
            <person name="Muthukrishnan S."/>
            <person name="Kramer K.J."/>
            <person name="Arakane Y."/>
            <person name="Beeman R.W."/>
            <person name="Zhu Q."/>
            <person name="Hogenkamp D."/>
            <person name="Dixit R."/>
            <person name="Oppert B."/>
            <person name="Jiang H."/>
            <person name="Zou Z."/>
            <person name="Marshall J."/>
            <person name="Elpidina E."/>
            <person name="Vinokurov K."/>
            <person name="Oppert C."/>
            <person name="Zou Z."/>
            <person name="Evans J."/>
            <person name="Lu Z."/>
            <person name="Zhao P."/>
            <person name="Sumathipala N."/>
            <person name="Altincicek B."/>
            <person name="Vilcinskas A."/>
            <person name="Williams M."/>
            <person name="Hultmark D."/>
            <person name="Hetru C."/>
            <person name="Jiang H."/>
            <person name="Grimmelikhuijzen C.J."/>
            <person name="Hauser F."/>
            <person name="Cazzamali G."/>
            <person name="Williamson M."/>
            <person name="Park Y."/>
            <person name="Li B."/>
            <person name="Tanaka Y."/>
            <person name="Predel R."/>
            <person name="Neupert S."/>
            <person name="Schachtner J."/>
            <person name="Verleyen P."/>
            <person name="Raible F."/>
            <person name="Bork P."/>
            <person name="Friedrich M."/>
            <person name="Walden K.K."/>
            <person name="Robertson H.M."/>
            <person name="Angeli S."/>
            <person name="Foret S."/>
            <person name="Bucher G."/>
            <person name="Schuetz S."/>
            <person name="Maleszka R."/>
            <person name="Wimmer E.A."/>
            <person name="Beeman R.W."/>
            <person name="Lorenzen M."/>
            <person name="Tomoyasu Y."/>
            <person name="Miller S.C."/>
            <person name="Grossmann D."/>
            <person name="Bucher G."/>
        </authorList>
    </citation>
    <scope>NUCLEOTIDE SEQUENCE [LARGE SCALE GENOMIC DNA]</scope>
    <source>
        <strain evidence="12 13">Georgia GA2</strain>
    </source>
</reference>
<feature type="binding site" evidence="8">
    <location>
        <position position="233"/>
    </location>
    <ligand>
        <name>Zn(2+)</name>
        <dbReference type="ChEBI" id="CHEBI:29105"/>
    </ligand>
</feature>
<name>D2A537_TRICA</name>
<dbReference type="PROSITE" id="PS50011">
    <property type="entry name" value="PROTEIN_KINASE_DOM"/>
    <property type="match status" value="1"/>
</dbReference>
<evidence type="ECO:0000259" key="10">
    <source>
        <dbReference type="PROSITE" id="PS50157"/>
    </source>
</evidence>
<keyword evidence="2 8" id="KW-0479">Metal-binding</keyword>
<feature type="domain" description="C2H2-type" evidence="10">
    <location>
        <begin position="582"/>
        <end position="609"/>
    </location>
</feature>
<feature type="domain" description="C2H2-type" evidence="10">
    <location>
        <begin position="636"/>
        <end position="659"/>
    </location>
</feature>
<dbReference type="Gene3D" id="3.30.160.60">
    <property type="entry name" value="Classic Zinc Finger"/>
    <property type="match status" value="6"/>
</dbReference>
<evidence type="ECO:0000256" key="6">
    <source>
        <dbReference type="ARBA" id="ARBA00023242"/>
    </source>
</evidence>
<dbReference type="GO" id="GO:0004672">
    <property type="term" value="F:protein kinase activity"/>
    <property type="evidence" value="ECO:0007669"/>
    <property type="project" value="InterPro"/>
</dbReference>
<dbReference type="Pfam" id="PF00096">
    <property type="entry name" value="zf-C2H2"/>
    <property type="match status" value="3"/>
</dbReference>
<feature type="domain" description="C2H2-type" evidence="10">
    <location>
        <begin position="443"/>
        <end position="470"/>
    </location>
</feature>
<feature type="domain" description="C2H2-type" evidence="10">
    <location>
        <begin position="554"/>
        <end position="581"/>
    </location>
</feature>
<feature type="binding site" evidence="8">
    <location>
        <position position="236"/>
    </location>
    <ligand>
        <name>Zn(2+)</name>
        <dbReference type="ChEBI" id="CHEBI:29105"/>
    </ligand>
</feature>
<keyword evidence="12" id="KW-0808">Transferase</keyword>
<keyword evidence="12" id="KW-0418">Kinase</keyword>
<dbReference type="GO" id="GO:0005524">
    <property type="term" value="F:ATP binding"/>
    <property type="evidence" value="ECO:0007669"/>
    <property type="project" value="InterPro"/>
</dbReference>
<dbReference type="SUPFAM" id="SSF57716">
    <property type="entry name" value="Glucocorticoid receptor-like (DNA-binding domain)"/>
    <property type="match status" value="1"/>
</dbReference>
<feature type="binding site" evidence="8">
    <location>
        <position position="287"/>
    </location>
    <ligand>
        <name>Zn(2+)</name>
        <dbReference type="ChEBI" id="CHEBI:29105"/>
    </ligand>
</feature>
<organism evidence="12 13">
    <name type="scientific">Tribolium castaneum</name>
    <name type="common">Red flour beetle</name>
    <dbReference type="NCBI Taxonomy" id="7070"/>
    <lineage>
        <taxon>Eukaryota</taxon>
        <taxon>Metazoa</taxon>
        <taxon>Ecdysozoa</taxon>
        <taxon>Arthropoda</taxon>
        <taxon>Hexapoda</taxon>
        <taxon>Insecta</taxon>
        <taxon>Pterygota</taxon>
        <taxon>Neoptera</taxon>
        <taxon>Endopterygota</taxon>
        <taxon>Coleoptera</taxon>
        <taxon>Polyphaga</taxon>
        <taxon>Cucujiformia</taxon>
        <taxon>Tenebrionidae</taxon>
        <taxon>Tenebrionidae incertae sedis</taxon>
        <taxon>Tribolium</taxon>
    </lineage>
</organism>
<evidence type="ECO:0000259" key="9">
    <source>
        <dbReference type="PROSITE" id="PS50011"/>
    </source>
</evidence>
<dbReference type="InterPro" id="IPR011009">
    <property type="entry name" value="Kinase-like_dom_sf"/>
</dbReference>
<evidence type="ECO:0000256" key="8">
    <source>
        <dbReference type="PROSITE-ProRule" id="PRU01263"/>
    </source>
</evidence>
<keyword evidence="5 8" id="KW-0862">Zinc</keyword>
<feature type="domain" description="ZAD" evidence="11">
    <location>
        <begin position="231"/>
        <end position="311"/>
    </location>
</feature>
<evidence type="ECO:0000313" key="13">
    <source>
        <dbReference type="Proteomes" id="UP000007266"/>
    </source>
</evidence>
<dbReference type="GO" id="GO:0008270">
    <property type="term" value="F:zinc ion binding"/>
    <property type="evidence" value="ECO:0007669"/>
    <property type="project" value="UniProtKB-UniRule"/>
</dbReference>
<protein>
    <submittedName>
        <fullName evidence="12">Cdc2 kinase-like protein</fullName>
    </submittedName>
</protein>
<feature type="domain" description="C2H2-type" evidence="10">
    <location>
        <begin position="498"/>
        <end position="525"/>
    </location>
</feature>